<protein>
    <submittedName>
        <fullName evidence="2">Uncharacterized protein</fullName>
    </submittedName>
</protein>
<sequence>MIKEFLNSISNNLNERISSPLLSSYTIAAIICNWMPIVVLLTSESKGIKRVAEIESVYPGVIHSIIYPLIFSISFSLLYPSLKAFISKINTKAKIMELENEYRVEELKGKVNIKKDIVESFIHALSENTMEVYDSITYHQLKKILDALPKSEDLLIKEEKPRDRDSI</sequence>
<feature type="transmembrane region" description="Helical" evidence="1">
    <location>
        <begin position="21"/>
        <end position="41"/>
    </location>
</feature>
<accession>A0ABV6E7X6</accession>
<proteinExistence type="predicted"/>
<comment type="caution">
    <text evidence="2">The sequence shown here is derived from an EMBL/GenBank/DDBJ whole genome shotgun (WGS) entry which is preliminary data.</text>
</comment>
<dbReference type="EMBL" id="JBHLXG010000003">
    <property type="protein sequence ID" value="MFC0224993.1"/>
    <property type="molecule type" value="Genomic_DNA"/>
</dbReference>
<dbReference type="Proteomes" id="UP001589792">
    <property type="component" value="Unassembled WGS sequence"/>
</dbReference>
<keyword evidence="3" id="KW-1185">Reference proteome</keyword>
<evidence type="ECO:0000313" key="2">
    <source>
        <dbReference type="EMBL" id="MFC0224993.1"/>
    </source>
</evidence>
<dbReference type="RefSeq" id="WP_380671885.1">
    <property type="nucleotide sequence ID" value="NZ_CP173186.1"/>
</dbReference>
<gene>
    <name evidence="2" type="ORF">ACFFJ3_00460</name>
</gene>
<feature type="transmembrane region" description="Helical" evidence="1">
    <location>
        <begin position="61"/>
        <end position="82"/>
    </location>
</feature>
<evidence type="ECO:0000256" key="1">
    <source>
        <dbReference type="SAM" id="Phobius"/>
    </source>
</evidence>
<keyword evidence="1" id="KW-0472">Membrane</keyword>
<keyword evidence="1" id="KW-1133">Transmembrane helix</keyword>
<keyword evidence="1" id="KW-0812">Transmembrane</keyword>
<reference evidence="2 3" key="1">
    <citation type="submission" date="2024-09" db="EMBL/GenBank/DDBJ databases">
        <authorList>
            <person name="Sun Q."/>
            <person name="Mori K."/>
        </authorList>
    </citation>
    <scope>NUCLEOTIDE SEQUENCE [LARGE SCALE GENOMIC DNA]</scope>
    <source>
        <strain evidence="2 3">CCM 8626</strain>
    </source>
</reference>
<organism evidence="2 3">
    <name type="scientific">Serratia aquatilis</name>
    <dbReference type="NCBI Taxonomy" id="1737515"/>
    <lineage>
        <taxon>Bacteria</taxon>
        <taxon>Pseudomonadati</taxon>
        <taxon>Pseudomonadota</taxon>
        <taxon>Gammaproteobacteria</taxon>
        <taxon>Enterobacterales</taxon>
        <taxon>Yersiniaceae</taxon>
        <taxon>Serratia</taxon>
    </lineage>
</organism>
<evidence type="ECO:0000313" key="3">
    <source>
        <dbReference type="Proteomes" id="UP001589792"/>
    </source>
</evidence>
<name>A0ABV6E7X6_9GAMM</name>